<accession>A0AAX4PK97</accession>
<name>A0AAX4PK97_9CHLO</name>
<gene>
    <name evidence="7" type="ORF">HKI87_16g82100</name>
</gene>
<keyword evidence="2" id="KW-0793">Thylakoid</keyword>
<evidence type="ECO:0000313" key="7">
    <source>
        <dbReference type="EMBL" id="WZN66642.1"/>
    </source>
</evidence>
<dbReference type="InterPro" id="IPR048563">
    <property type="entry name" value="CYP38_PsbQ-like"/>
</dbReference>
<dbReference type="GO" id="GO:0003755">
    <property type="term" value="F:peptidyl-prolyl cis-trans isomerase activity"/>
    <property type="evidence" value="ECO:0007669"/>
    <property type="project" value="UniProtKB-KW"/>
</dbReference>
<dbReference type="EC" id="5.2.1.8" evidence="1"/>
<dbReference type="Pfam" id="PF00160">
    <property type="entry name" value="Pro_isomerase"/>
    <property type="match status" value="1"/>
</dbReference>
<protein>
    <recommendedName>
        <fullName evidence="1">peptidylprolyl isomerase</fullName>
        <ecNumber evidence="1">5.2.1.8</ecNumber>
    </recommendedName>
</protein>
<feature type="region of interest" description="Disordered" evidence="5">
    <location>
        <begin position="1"/>
        <end position="52"/>
    </location>
</feature>
<evidence type="ECO:0000256" key="4">
    <source>
        <dbReference type="ARBA" id="ARBA00023235"/>
    </source>
</evidence>
<evidence type="ECO:0000256" key="3">
    <source>
        <dbReference type="ARBA" id="ARBA00023110"/>
    </source>
</evidence>
<dbReference type="Gene3D" id="2.40.100.10">
    <property type="entry name" value="Cyclophilin-like"/>
    <property type="match status" value="1"/>
</dbReference>
<dbReference type="InterPro" id="IPR044665">
    <property type="entry name" value="E_coli_cyclophilin_A-like"/>
</dbReference>
<dbReference type="PROSITE" id="PS50072">
    <property type="entry name" value="CSA_PPIASE_2"/>
    <property type="match status" value="1"/>
</dbReference>
<evidence type="ECO:0000256" key="5">
    <source>
        <dbReference type="SAM" id="MobiDB-lite"/>
    </source>
</evidence>
<reference evidence="7 8" key="1">
    <citation type="submission" date="2024-03" db="EMBL/GenBank/DDBJ databases">
        <title>Complete genome sequence of the green alga Chloropicon roscoffensis RCC1871.</title>
        <authorList>
            <person name="Lemieux C."/>
            <person name="Pombert J.-F."/>
            <person name="Otis C."/>
            <person name="Turmel M."/>
        </authorList>
    </citation>
    <scope>NUCLEOTIDE SEQUENCE [LARGE SCALE GENOMIC DNA]</scope>
    <source>
        <strain evidence="7 8">RCC1871</strain>
    </source>
</reference>
<proteinExistence type="predicted"/>
<keyword evidence="4 7" id="KW-0413">Isomerase</keyword>
<dbReference type="AlphaFoldDB" id="A0AAX4PK97"/>
<dbReference type="Proteomes" id="UP001472866">
    <property type="component" value="Chromosome 16"/>
</dbReference>
<dbReference type="InterPro" id="IPR029000">
    <property type="entry name" value="Cyclophilin-like_dom_sf"/>
</dbReference>
<keyword evidence="8" id="KW-1185">Reference proteome</keyword>
<feature type="compositionally biased region" description="Polar residues" evidence="5">
    <location>
        <begin position="31"/>
        <end position="44"/>
    </location>
</feature>
<sequence>MTKPATSCFAARPSGLAHHPPSSRRACAAPSQATSTRRVDTSGSPPSPSKRQDFVAGVAKVVAPAAAALTVLLSPVPEALVPQQQLQNLNAAQAGLPASNPNTDGRAILRYALPINNQSPMRQVQKSMEAISAALRVPGVKFSDVTKSIKRSQKVLASDKDRKAILAEIPNPSKRQDAAAKLDQIASMLQDFSGVAERKDKQEVPIIQQKILRVVGEIEEEMVPGFPYEVPKDYSNLPQLKGRATLELKMKLKDPAQRSLDYDHFSMTMVIDGYNAPVTSGNFVDLVRRKFYDGMEIQRSDGFVVQTGDPSGEATGFIDPSTGEVRRIPFEVMVDNNKESTPVYEETLEELGRSNEQPVLPFNAFGTMAMARSEFEPNSGSSQFFFLLRDSELTPTGSNLLDGRYAVFGYVTEGKDFLDGLKVGDVIESVRILSGEENLVRKQDPAPPSVVEVAAAEAPAVAAE</sequence>
<feature type="domain" description="PPIase cyclophilin-type" evidence="6">
    <location>
        <begin position="267"/>
        <end position="456"/>
    </location>
</feature>
<dbReference type="SUPFAM" id="SSF101112">
    <property type="entry name" value="Oxygen-evolving enhancer protein 3"/>
    <property type="match status" value="1"/>
</dbReference>
<dbReference type="Pfam" id="PF21329">
    <property type="entry name" value="CYP38_PsbQ-like"/>
    <property type="match status" value="1"/>
</dbReference>
<organism evidence="7 8">
    <name type="scientific">Chloropicon roscoffensis</name>
    <dbReference type="NCBI Taxonomy" id="1461544"/>
    <lineage>
        <taxon>Eukaryota</taxon>
        <taxon>Viridiplantae</taxon>
        <taxon>Chlorophyta</taxon>
        <taxon>Chloropicophyceae</taxon>
        <taxon>Chloropicales</taxon>
        <taxon>Chloropicaceae</taxon>
        <taxon>Chloropicon</taxon>
    </lineage>
</organism>
<dbReference type="InterPro" id="IPR023222">
    <property type="entry name" value="PsbQ-like_dom_sf"/>
</dbReference>
<dbReference type="EMBL" id="CP151516">
    <property type="protein sequence ID" value="WZN66642.1"/>
    <property type="molecule type" value="Genomic_DNA"/>
</dbReference>
<dbReference type="PANTHER" id="PTHR43246">
    <property type="entry name" value="PEPTIDYL-PROLYL CIS-TRANS ISOMERASE CYP38, CHLOROPLASTIC"/>
    <property type="match status" value="1"/>
</dbReference>
<keyword evidence="3" id="KW-0697">Rotamase</keyword>
<dbReference type="CDD" id="cd01924">
    <property type="entry name" value="cyclophilin_TLP40_like"/>
    <property type="match status" value="1"/>
</dbReference>
<dbReference type="SUPFAM" id="SSF50891">
    <property type="entry name" value="Cyclophilin-like"/>
    <property type="match status" value="1"/>
</dbReference>
<evidence type="ECO:0000256" key="2">
    <source>
        <dbReference type="ARBA" id="ARBA00023078"/>
    </source>
</evidence>
<evidence type="ECO:0000259" key="6">
    <source>
        <dbReference type="PROSITE" id="PS50072"/>
    </source>
</evidence>
<evidence type="ECO:0000256" key="1">
    <source>
        <dbReference type="ARBA" id="ARBA00013194"/>
    </source>
</evidence>
<dbReference type="InterPro" id="IPR002130">
    <property type="entry name" value="Cyclophilin-type_PPIase_dom"/>
</dbReference>
<dbReference type="Gene3D" id="1.20.120.290">
    <property type="entry name" value="Oxygen-evolving enhancer protein 3 (PsbQ), four-helix up-down bundle"/>
    <property type="match status" value="1"/>
</dbReference>
<evidence type="ECO:0000313" key="8">
    <source>
        <dbReference type="Proteomes" id="UP001472866"/>
    </source>
</evidence>